<feature type="domain" description="Integral membrane bound transporter" evidence="6">
    <location>
        <begin position="411"/>
        <end position="532"/>
    </location>
</feature>
<dbReference type="InterPro" id="IPR049453">
    <property type="entry name" value="Memb_transporter_dom"/>
</dbReference>
<evidence type="ECO:0000313" key="8">
    <source>
        <dbReference type="Proteomes" id="UP001155182"/>
    </source>
</evidence>
<feature type="transmembrane region" description="Helical" evidence="5">
    <location>
        <begin position="123"/>
        <end position="142"/>
    </location>
</feature>
<dbReference type="PANTHER" id="PTHR31086">
    <property type="entry name" value="ALUMINUM-ACTIVATED MALATE TRANSPORTER 10"/>
    <property type="match status" value="1"/>
</dbReference>
<feature type="transmembrane region" description="Helical" evidence="5">
    <location>
        <begin position="148"/>
        <end position="169"/>
    </location>
</feature>
<keyword evidence="8" id="KW-1185">Reference proteome</keyword>
<keyword evidence="4 5" id="KW-0472">Membrane</keyword>
<dbReference type="Pfam" id="PF13515">
    <property type="entry name" value="FUSC_2"/>
    <property type="match status" value="1"/>
</dbReference>
<feature type="transmembrane region" description="Helical" evidence="5">
    <location>
        <begin position="518"/>
        <end position="539"/>
    </location>
</feature>
<reference evidence="7" key="1">
    <citation type="submission" date="2022-06" db="EMBL/GenBank/DDBJ databases">
        <title>Solitalea sp. MAHUQ-68 isolated from rhizospheric soil.</title>
        <authorList>
            <person name="Huq M.A."/>
        </authorList>
    </citation>
    <scope>NUCLEOTIDE SEQUENCE</scope>
    <source>
        <strain evidence="7">MAHUQ-68</strain>
    </source>
</reference>
<gene>
    <name evidence="7" type="ORF">NF867_02790</name>
</gene>
<feature type="transmembrane region" description="Helical" evidence="5">
    <location>
        <begin position="72"/>
        <end position="91"/>
    </location>
</feature>
<name>A0A9X2F0G0_9SPHI</name>
<evidence type="ECO:0000256" key="1">
    <source>
        <dbReference type="ARBA" id="ARBA00004141"/>
    </source>
</evidence>
<feature type="transmembrane region" description="Helical" evidence="5">
    <location>
        <begin position="493"/>
        <end position="512"/>
    </location>
</feature>
<feature type="transmembrane region" description="Helical" evidence="5">
    <location>
        <begin position="97"/>
        <end position="116"/>
    </location>
</feature>
<dbReference type="RefSeq" id="WP_252586021.1">
    <property type="nucleotide sequence ID" value="NZ_JAMWYS010000009.1"/>
</dbReference>
<accession>A0A9X2F0G0</accession>
<proteinExistence type="predicted"/>
<evidence type="ECO:0000256" key="3">
    <source>
        <dbReference type="ARBA" id="ARBA00022989"/>
    </source>
</evidence>
<sequence length="745" mass="84113">MLLKTYITNPRTFIHREQQNPDITRALVSMVSLVGFLVVAQLTGHSDIGVYGGLAAELISWARVTGSFAQRVWVMILGAIAVAAASFLGTIAGGNMFAAMAFLLVVAFLSGMARGLGDHGLTLGTLAVILFLLSLFGPNTIAVAEKRAIAVLIGGSWAIVLRVIILWLIKPQLPYDIAISKPWTVCADMMGMVPQLSGIDEKEAENQLNEQETKLRIAINELLPYLRKGDNKIVSVRRELLKVVRASSRFGSTAMALFYEMNEVSKHERLGFIVPTLKNTFQALELAASTVGHYLMSRSIEDEELLKIRIQRSENTIVILKKRLEAANLSLYDKVEVLKVISMFESSIGYLNTALTWAERIDEKRSQLSFITHFQPVISIRSQWKNTLSEFTAESELFRHSLRLALIATIGIFLYYTLEIPRGYWISLTIMVVLQPDFSSTRLKAWDRVLGTLGGVFAASILMHYVQFHYVIFIVIAVCLFLFFYFQQRNYAIAVFFLTIELVAMIDLTLPYEWHIGLYRMMNTVVGGIIAVGATYLLWPKWEHVKLGHYLSMAIMANKNYLDQVGYELKEKTGFHSRLIGLRRKAEVSNLNMADAFKRIKYEPGANKERLKLAEDLGFYNAKLTREITSFGAILPGISKEFNYPITYTLIDESTNLLNDLAEAIENDQLICVRHSFTRFFIEIENKVLKIRESNPSNDPQKQKDIERQLIDLDLIRSQLDKITTEIAAMCNISGNIELQAIETN</sequence>
<comment type="caution">
    <text evidence="7">The sequence shown here is derived from an EMBL/GenBank/DDBJ whole genome shotgun (WGS) entry which is preliminary data.</text>
</comment>
<keyword evidence="3 5" id="KW-1133">Transmembrane helix</keyword>
<feature type="transmembrane region" description="Helical" evidence="5">
    <location>
        <begin position="397"/>
        <end position="416"/>
    </location>
</feature>
<feature type="transmembrane region" description="Helical" evidence="5">
    <location>
        <begin position="468"/>
        <end position="486"/>
    </location>
</feature>
<dbReference type="GO" id="GO:0016020">
    <property type="term" value="C:membrane"/>
    <property type="evidence" value="ECO:0007669"/>
    <property type="project" value="UniProtKB-SubCell"/>
</dbReference>
<keyword evidence="2 5" id="KW-0812">Transmembrane</keyword>
<organism evidence="7 8">
    <name type="scientific">Solitalea agri</name>
    <dbReference type="NCBI Taxonomy" id="2953739"/>
    <lineage>
        <taxon>Bacteria</taxon>
        <taxon>Pseudomonadati</taxon>
        <taxon>Bacteroidota</taxon>
        <taxon>Sphingobacteriia</taxon>
        <taxon>Sphingobacteriales</taxon>
        <taxon>Sphingobacteriaceae</taxon>
        <taxon>Solitalea</taxon>
    </lineage>
</organism>
<dbReference type="Proteomes" id="UP001155182">
    <property type="component" value="Unassembled WGS sequence"/>
</dbReference>
<comment type="subcellular location">
    <subcellularLocation>
        <location evidence="1">Membrane</location>
        <topology evidence="1">Multi-pass membrane protein</topology>
    </subcellularLocation>
</comment>
<dbReference type="EMBL" id="JAMWYS010000009">
    <property type="protein sequence ID" value="MCO4291785.1"/>
    <property type="molecule type" value="Genomic_DNA"/>
</dbReference>
<protein>
    <submittedName>
        <fullName evidence="7">FUSC family protein</fullName>
    </submittedName>
</protein>
<evidence type="ECO:0000256" key="4">
    <source>
        <dbReference type="ARBA" id="ARBA00023136"/>
    </source>
</evidence>
<evidence type="ECO:0000256" key="2">
    <source>
        <dbReference type="ARBA" id="ARBA00022692"/>
    </source>
</evidence>
<evidence type="ECO:0000256" key="5">
    <source>
        <dbReference type="SAM" id="Phobius"/>
    </source>
</evidence>
<evidence type="ECO:0000313" key="7">
    <source>
        <dbReference type="EMBL" id="MCO4291785.1"/>
    </source>
</evidence>
<dbReference type="AlphaFoldDB" id="A0A9X2F0G0"/>
<evidence type="ECO:0000259" key="6">
    <source>
        <dbReference type="Pfam" id="PF13515"/>
    </source>
</evidence>